<keyword evidence="1" id="KW-0732">Signal</keyword>
<dbReference type="PANTHER" id="PTHR11647:SF1">
    <property type="entry name" value="COLLAPSIN RESPONSE MEDIATOR PROTEIN"/>
    <property type="match status" value="1"/>
</dbReference>
<evidence type="ECO:0000256" key="1">
    <source>
        <dbReference type="SAM" id="SignalP"/>
    </source>
</evidence>
<reference evidence="3 4" key="2">
    <citation type="submission" date="2015-01" db="EMBL/GenBank/DDBJ databases">
        <title>Complete genome sequence of Pyrinomonas methylaliphatogenes type strain K22T.</title>
        <authorList>
            <person name="Lee K.C.Y."/>
            <person name="Power J.F."/>
            <person name="Dunfield P.F."/>
            <person name="Morgan X.C."/>
            <person name="Huttenhower C."/>
            <person name="Stott M.B."/>
        </authorList>
    </citation>
    <scope>NUCLEOTIDE SEQUENCE [LARGE SCALE GENOMIC DNA]</scope>
    <source>
        <strain evidence="3 4">K22</strain>
    </source>
</reference>
<dbReference type="SUPFAM" id="SSF51556">
    <property type="entry name" value="Metallo-dependent hydrolases"/>
    <property type="match status" value="1"/>
</dbReference>
<organism evidence="3 4">
    <name type="scientific">Pyrinomonas methylaliphatogenes</name>
    <dbReference type="NCBI Taxonomy" id="454194"/>
    <lineage>
        <taxon>Bacteria</taxon>
        <taxon>Pseudomonadati</taxon>
        <taxon>Acidobacteriota</taxon>
        <taxon>Blastocatellia</taxon>
        <taxon>Blastocatellales</taxon>
        <taxon>Pyrinomonadaceae</taxon>
        <taxon>Pyrinomonas</taxon>
    </lineage>
</organism>
<dbReference type="InterPro" id="IPR011059">
    <property type="entry name" value="Metal-dep_hydrolase_composite"/>
</dbReference>
<protein>
    <submittedName>
        <fullName evidence="3">N-acyl-D-aspartate/D-glutamate deacylase</fullName>
        <ecNumber evidence="3">3.5.1.81</ecNumber>
    </submittedName>
</protein>
<dbReference type="EC" id="3.5.1.81" evidence="3"/>
<dbReference type="Pfam" id="PF07969">
    <property type="entry name" value="Amidohydro_3"/>
    <property type="match status" value="1"/>
</dbReference>
<feature type="domain" description="Amidohydrolase 3" evidence="2">
    <location>
        <begin position="68"/>
        <end position="539"/>
    </location>
</feature>
<dbReference type="EMBL" id="CBXV010000002">
    <property type="protein sequence ID" value="CDM64581.1"/>
    <property type="molecule type" value="Genomic_DNA"/>
</dbReference>
<dbReference type="GO" id="GO:0005829">
    <property type="term" value="C:cytosol"/>
    <property type="evidence" value="ECO:0007669"/>
    <property type="project" value="TreeGrafter"/>
</dbReference>
<dbReference type="Proteomes" id="UP000031518">
    <property type="component" value="Unassembled WGS sequence"/>
</dbReference>
<dbReference type="InterPro" id="IPR032466">
    <property type="entry name" value="Metal_Hydrolase"/>
</dbReference>
<keyword evidence="4" id="KW-1185">Reference proteome</keyword>
<dbReference type="Gene3D" id="3.20.20.140">
    <property type="entry name" value="Metal-dependent hydrolases"/>
    <property type="match status" value="3"/>
</dbReference>
<keyword evidence="3" id="KW-0378">Hydrolase</keyword>
<dbReference type="RefSeq" id="WP_211197597.1">
    <property type="nucleotide sequence ID" value="NZ_CBXV010000002.1"/>
</dbReference>
<dbReference type="AlphaFoldDB" id="A0A0B6WUD1"/>
<dbReference type="GO" id="GO:0047420">
    <property type="term" value="F:N-acyl-D-amino-acid deacylase activity"/>
    <property type="evidence" value="ECO:0007669"/>
    <property type="project" value="UniProtKB-EC"/>
</dbReference>
<dbReference type="SUPFAM" id="SSF51338">
    <property type="entry name" value="Composite domain of metallo-dependent hydrolases"/>
    <property type="match status" value="1"/>
</dbReference>
<dbReference type="GO" id="GO:0016812">
    <property type="term" value="F:hydrolase activity, acting on carbon-nitrogen (but not peptide) bonds, in cyclic amides"/>
    <property type="evidence" value="ECO:0007669"/>
    <property type="project" value="TreeGrafter"/>
</dbReference>
<reference evidence="3 4" key="1">
    <citation type="submission" date="2013-12" db="EMBL/GenBank/DDBJ databases">
        <authorList>
            <person name="Stott M."/>
        </authorList>
    </citation>
    <scope>NUCLEOTIDE SEQUENCE [LARGE SCALE GENOMIC DNA]</scope>
    <source>
        <strain evidence="3 4">K22</strain>
    </source>
</reference>
<dbReference type="InterPro" id="IPR050378">
    <property type="entry name" value="Metallo-dep_Hydrolases_sf"/>
</dbReference>
<evidence type="ECO:0000313" key="3">
    <source>
        <dbReference type="EMBL" id="CDM64581.1"/>
    </source>
</evidence>
<feature type="signal peptide" evidence="1">
    <location>
        <begin position="1"/>
        <end position="22"/>
    </location>
</feature>
<name>A0A0B6WUD1_9BACT</name>
<dbReference type="PANTHER" id="PTHR11647">
    <property type="entry name" value="HYDRANTOINASE/DIHYDROPYRIMIDINASE FAMILY MEMBER"/>
    <property type="match status" value="1"/>
</dbReference>
<proteinExistence type="predicted"/>
<feature type="chain" id="PRO_5002122999" evidence="1">
    <location>
        <begin position="23"/>
        <end position="564"/>
    </location>
</feature>
<dbReference type="InterPro" id="IPR013108">
    <property type="entry name" value="Amidohydro_3"/>
</dbReference>
<evidence type="ECO:0000259" key="2">
    <source>
        <dbReference type="Pfam" id="PF07969"/>
    </source>
</evidence>
<evidence type="ECO:0000313" key="4">
    <source>
        <dbReference type="Proteomes" id="UP000031518"/>
    </source>
</evidence>
<accession>A0A0B6WUD1</accession>
<dbReference type="CDD" id="cd01297">
    <property type="entry name" value="D-aminoacylase"/>
    <property type="match status" value="1"/>
</dbReference>
<gene>
    <name evidence="3" type="ORF">PYK22_00575</name>
</gene>
<sequence precursor="true">MKRLAFFFMLIASLGHPNVLLAQNDYDIIIRNGRIVDGTGRSSFIADVAIKGDRIARIGRLDKARARRVIEARGLVVAPGFIDMLGQSEIFLLIDPRAMSKVMQGVTTEITGEGESVAPMNERIIRENEDFYRRYNLKVDWRTLDEYFRRLERQRIGLNIGTFVGATQVREYVIGYENRAPTPAELERMKQLVAEAMRDGALGLSTSLQYVPARFAKTDEIVELAKVARSYGGIYATHQRSEANAIDSSLEEVFEIARRAQIPVEIWHLKTAYKKNWGRMPEILRRIEQARRNGLDITADVYPYTAASTSLTACLPPWALEGGIEKTLARLADAPTRERLKREIMTDSNDWENIYLGSGGASGVLIGSVVNPALEKYQGKRLAEIAAEQGKDPLDALFDFIIADRGQTGAIYFMMSEEDLRAALRAPFVSICTDSGARAIDGPLSGSKSHPRGWGSYPRVLARYVREEKLLSLEEAIHKMTGLPAARVGLRDRGLLREGYFADVVIFDPERVRDRATFEDPNQYPEGIDFVIINGRIVVDGGKHTGVLAGRVLRGPGHHPANGR</sequence>
<dbReference type="STRING" id="454194.PYK22_00575"/>